<evidence type="ECO:0008006" key="4">
    <source>
        <dbReference type="Google" id="ProtNLM"/>
    </source>
</evidence>
<protein>
    <recommendedName>
        <fullName evidence="4">Tc1-like transposase DDE domain-containing protein</fullName>
    </recommendedName>
</protein>
<feature type="non-terminal residue" evidence="3">
    <location>
        <position position="1"/>
    </location>
</feature>
<feature type="domain" description="Winged helix-turn helix" evidence="2">
    <location>
        <begin position="56"/>
        <end position="96"/>
    </location>
</feature>
<dbReference type="InterPro" id="IPR036397">
    <property type="entry name" value="RNaseH_sf"/>
</dbReference>
<feature type="domain" description="Tc1-like transposase DDE" evidence="1">
    <location>
        <begin position="122"/>
        <end position="265"/>
    </location>
</feature>
<dbReference type="Pfam" id="PF13592">
    <property type="entry name" value="HTH_33"/>
    <property type="match status" value="1"/>
</dbReference>
<dbReference type="InterPro" id="IPR012337">
    <property type="entry name" value="RNaseH-like_sf"/>
</dbReference>
<dbReference type="AlphaFoldDB" id="X0UNR6"/>
<dbReference type="InterPro" id="IPR038717">
    <property type="entry name" value="Tc1-like_DDE_dom"/>
</dbReference>
<evidence type="ECO:0000313" key="3">
    <source>
        <dbReference type="EMBL" id="GAF90135.1"/>
    </source>
</evidence>
<dbReference type="SUPFAM" id="SSF53098">
    <property type="entry name" value="Ribonuclease H-like"/>
    <property type="match status" value="1"/>
</dbReference>
<sequence length="306" mass="36215">DVSEALLLDTETLRTYVKKYRDGGIEHVLKRNHKGSVGRMTEDQKNDLKNHLSEYTYMEVNAIIKHVKDTYGISFKSTRMREILRELGFVYKKPKIIPGNVKPVEALNFLQKYEEMRRSGIPLYFMDGVHPQHNSQPSYGWILEGTNKALPSNTGRKRLNINGVVNIDSFNLITIVEETLNSQSTIELFKKIVKKHKGDDKIYIVCDNAGYYRSKEVKKYLEITKKIELVFLPPYSPFLNLIERVWKYFKKMIIYNRYYPKFSEFKDACLIFFKRRHKRALKKILTEKFHFSDQKIEILKPIYNPR</sequence>
<reference evidence="3" key="1">
    <citation type="journal article" date="2014" name="Front. Microbiol.">
        <title>High frequency of phylogenetically diverse reductive dehalogenase-homologous genes in deep subseafloor sedimentary metagenomes.</title>
        <authorList>
            <person name="Kawai M."/>
            <person name="Futagami T."/>
            <person name="Toyoda A."/>
            <person name="Takaki Y."/>
            <person name="Nishi S."/>
            <person name="Hori S."/>
            <person name="Arai W."/>
            <person name="Tsubouchi T."/>
            <person name="Morono Y."/>
            <person name="Uchiyama I."/>
            <person name="Ito T."/>
            <person name="Fujiyama A."/>
            <person name="Inagaki F."/>
            <person name="Takami H."/>
        </authorList>
    </citation>
    <scope>NUCLEOTIDE SEQUENCE</scope>
    <source>
        <strain evidence="3">Expedition CK06-06</strain>
    </source>
</reference>
<dbReference type="EMBL" id="BARS01010134">
    <property type="protein sequence ID" value="GAF90135.1"/>
    <property type="molecule type" value="Genomic_DNA"/>
</dbReference>
<dbReference type="Gene3D" id="3.30.420.10">
    <property type="entry name" value="Ribonuclease H-like superfamily/Ribonuclease H"/>
    <property type="match status" value="1"/>
</dbReference>
<proteinExistence type="predicted"/>
<dbReference type="InterPro" id="IPR047655">
    <property type="entry name" value="Transpos_IS630-like"/>
</dbReference>
<evidence type="ECO:0000259" key="1">
    <source>
        <dbReference type="Pfam" id="PF13358"/>
    </source>
</evidence>
<dbReference type="NCBIfam" id="NF033545">
    <property type="entry name" value="transpos_IS630"/>
    <property type="match status" value="1"/>
</dbReference>
<dbReference type="Pfam" id="PF13358">
    <property type="entry name" value="DDE_3"/>
    <property type="match status" value="1"/>
</dbReference>
<comment type="caution">
    <text evidence="3">The sequence shown here is derived from an EMBL/GenBank/DDBJ whole genome shotgun (WGS) entry which is preliminary data.</text>
</comment>
<dbReference type="InterPro" id="IPR025959">
    <property type="entry name" value="Winged_HTH_dom"/>
</dbReference>
<gene>
    <name evidence="3" type="ORF">S01H1_18875</name>
</gene>
<organism evidence="3">
    <name type="scientific">marine sediment metagenome</name>
    <dbReference type="NCBI Taxonomy" id="412755"/>
    <lineage>
        <taxon>unclassified sequences</taxon>
        <taxon>metagenomes</taxon>
        <taxon>ecological metagenomes</taxon>
    </lineage>
</organism>
<dbReference type="GO" id="GO:0003676">
    <property type="term" value="F:nucleic acid binding"/>
    <property type="evidence" value="ECO:0007669"/>
    <property type="project" value="InterPro"/>
</dbReference>
<evidence type="ECO:0000259" key="2">
    <source>
        <dbReference type="Pfam" id="PF13592"/>
    </source>
</evidence>
<accession>X0UNR6</accession>
<name>X0UNR6_9ZZZZ</name>